<feature type="domain" description="DUF302" evidence="2">
    <location>
        <begin position="56"/>
        <end position="115"/>
    </location>
</feature>
<evidence type="ECO:0000259" key="2">
    <source>
        <dbReference type="Pfam" id="PF03625"/>
    </source>
</evidence>
<dbReference type="Pfam" id="PF03625">
    <property type="entry name" value="DUF302"/>
    <property type="match status" value="2"/>
</dbReference>
<dbReference type="Gene3D" id="3.30.310.70">
    <property type="entry name" value="TT1751-like domain"/>
    <property type="match status" value="2"/>
</dbReference>
<evidence type="ECO:0000313" key="3">
    <source>
        <dbReference type="EMBL" id="NWK56455.1"/>
    </source>
</evidence>
<feature type="signal peptide" evidence="1">
    <location>
        <begin position="1"/>
        <end position="23"/>
    </location>
</feature>
<dbReference type="Proteomes" id="UP000557872">
    <property type="component" value="Unassembled WGS sequence"/>
</dbReference>
<evidence type="ECO:0000256" key="1">
    <source>
        <dbReference type="SAM" id="SignalP"/>
    </source>
</evidence>
<protein>
    <submittedName>
        <fullName evidence="3">DUF302 domain-containing protein</fullName>
    </submittedName>
</protein>
<feature type="chain" id="PRO_5032584869" evidence="1">
    <location>
        <begin position="24"/>
        <end position="300"/>
    </location>
</feature>
<comment type="caution">
    <text evidence="3">The sequence shown here is derived from an EMBL/GenBank/DDBJ whole genome shotgun (WGS) entry which is preliminary data.</text>
</comment>
<dbReference type="InterPro" id="IPR035923">
    <property type="entry name" value="TT1751-like_sf"/>
</dbReference>
<dbReference type="PANTHER" id="PTHR38342">
    <property type="entry name" value="SLR5037 PROTEIN"/>
    <property type="match status" value="1"/>
</dbReference>
<keyword evidence="4" id="KW-1185">Reference proteome</keyword>
<sequence>MKLTSQPLTMLMASSLILCSHLAAQENQPSHKYAKVDQLYESISPHWKAFKLITEIDHSRLAEKAGATMPPAKVAIFSDTKVNSILMQINPMVGIDLPHKILVFSEGDTSKAKIATPRAAFLKKRHHLADQKAVKPLLQYDTNLKKILDGVPPSSFAPIQLETVKQGFGIITINSNFNFAESIQRIKKVVLSQGDTVWFADLNYQADAAQLGITIRPATLLLFGGPRPGAMAMAKAPKLGLDAFCQKLLVLEDGDGKVSIHYNSITEFAKLHYDVSSKPQEVINTRLEATFKKALSKPSK</sequence>
<dbReference type="SUPFAM" id="SSF103247">
    <property type="entry name" value="TT1751-like"/>
    <property type="match status" value="2"/>
</dbReference>
<proteinExistence type="predicted"/>
<accession>A0A851GMT9</accession>
<keyword evidence="1" id="KW-0732">Signal</keyword>
<feature type="domain" description="DUF302" evidence="2">
    <location>
        <begin position="203"/>
        <end position="264"/>
    </location>
</feature>
<gene>
    <name evidence="3" type="ORF">HW115_12605</name>
</gene>
<name>A0A851GMT9_9BACT</name>
<dbReference type="InterPro" id="IPR005180">
    <property type="entry name" value="DUF302"/>
</dbReference>
<dbReference type="CDD" id="cd14797">
    <property type="entry name" value="DUF302"/>
    <property type="match status" value="2"/>
</dbReference>
<evidence type="ECO:0000313" key="4">
    <source>
        <dbReference type="Proteomes" id="UP000557872"/>
    </source>
</evidence>
<organism evidence="3 4">
    <name type="scientific">Oceaniferula marina</name>
    <dbReference type="NCBI Taxonomy" id="2748318"/>
    <lineage>
        <taxon>Bacteria</taxon>
        <taxon>Pseudomonadati</taxon>
        <taxon>Verrucomicrobiota</taxon>
        <taxon>Verrucomicrobiia</taxon>
        <taxon>Verrucomicrobiales</taxon>
        <taxon>Verrucomicrobiaceae</taxon>
        <taxon>Oceaniferula</taxon>
    </lineage>
</organism>
<dbReference type="AlphaFoldDB" id="A0A851GMT9"/>
<reference evidence="3 4" key="1">
    <citation type="submission" date="2020-07" db="EMBL/GenBank/DDBJ databases">
        <title>Roseicoccus Jingziensis gen. nov., sp. nov., isolated from coastal seawater.</title>
        <authorList>
            <person name="Feng X."/>
        </authorList>
    </citation>
    <scope>NUCLEOTIDE SEQUENCE [LARGE SCALE GENOMIC DNA]</scope>
    <source>
        <strain evidence="3 4">N1E253</strain>
    </source>
</reference>
<dbReference type="EMBL" id="JACBAZ010000004">
    <property type="protein sequence ID" value="NWK56455.1"/>
    <property type="molecule type" value="Genomic_DNA"/>
</dbReference>
<dbReference type="PANTHER" id="PTHR38342:SF2">
    <property type="entry name" value="INNER MEMBRANE OR EXPORTED"/>
    <property type="match status" value="1"/>
</dbReference>